<keyword evidence="3" id="KW-0472">Membrane</keyword>
<keyword evidence="2" id="KW-0812">Transmembrane</keyword>
<evidence type="ECO:0000259" key="5">
    <source>
        <dbReference type="Pfam" id="PF01103"/>
    </source>
</evidence>
<feature type="region of interest" description="Disordered" evidence="4">
    <location>
        <begin position="1"/>
        <end position="93"/>
    </location>
</feature>
<feature type="domain" description="Bacterial surface antigen (D15)" evidence="5">
    <location>
        <begin position="397"/>
        <end position="703"/>
    </location>
</feature>
<proteinExistence type="predicted"/>
<dbReference type="Gene3D" id="3.10.20.310">
    <property type="entry name" value="membrane protein fhac"/>
    <property type="match status" value="1"/>
</dbReference>
<evidence type="ECO:0000256" key="2">
    <source>
        <dbReference type="ARBA" id="ARBA00022452"/>
    </source>
</evidence>
<dbReference type="Proteomes" id="UP000245916">
    <property type="component" value="Unassembled WGS sequence"/>
</dbReference>
<feature type="compositionally biased region" description="Low complexity" evidence="4">
    <location>
        <begin position="9"/>
        <end position="24"/>
    </location>
</feature>
<dbReference type="PANTHER" id="PTHR12815">
    <property type="entry name" value="SORTING AND ASSEMBLY MACHINERY SAMM50 PROTEIN FAMILY MEMBER"/>
    <property type="match status" value="1"/>
</dbReference>
<evidence type="ECO:0000256" key="4">
    <source>
        <dbReference type="SAM" id="MobiDB-lite"/>
    </source>
</evidence>
<sequence length="703" mass="75473">MAASGALIAPSVASAQAQEQPEAETTGPIVSDEEFEAQLPSLDPALAQPLEPLEEFEGPPPPPSPPDADGVTPVPDAGLPDPALTEPLPPLSTFDVRVPETTVTEADEQPAPVRYSLVVEGLSDVGLEGEFRDLSALEEADGEAANGAMIAARAREDEALAIRLLRSEGYYDGTAIATIEQVPEQPGQVRVVLTAAPGQRYDFGSIIVTGPATVPPGLPRSELPLKVGDPIVAAVVEGAEATLLLRLPEQGYPFVDIGPRDILLDPATGLGDYTLPVDPGPRARFGGYRTEGDLAFDAEHVGVIARFERGELYDSRMVDDLREAMVATNLFSSVSAEPVRTGETAPDGTEYVDILVRQDAGPPRALTATAGFSTGQGFRLEGAWEHRNLFPPEGALRVAGVAGTQEQSLGVTLRRSNAGKRDRTVLLSAEVGRRDYPAFEGYTALISGRIARESTPIWQKRWTWAYGAELIATNETRFRRPRVDQPSDTYFIGGLVGQLGYDASNDLLNPTSGFRILGRINPEVSLQNGTNPYIRNLIEGSAYYPVSDDLVIAGRARFGSIFGIDRANLAPSRRFYAGGGGSVRGFGFQELGPRSVVPNPDFDPENPDKAPPTLFFPIGGRSLTEFALEGRYRFGNYGAVAFVDAGQVYESQYPKLSDLRFGVGIGARVYTNFGPLRVDVATPIDRRRGESRISVYISIGQAF</sequence>
<dbReference type="GO" id="GO:0019867">
    <property type="term" value="C:outer membrane"/>
    <property type="evidence" value="ECO:0007669"/>
    <property type="project" value="InterPro"/>
</dbReference>
<dbReference type="AlphaFoldDB" id="A0A2U2J6B2"/>
<dbReference type="InterPro" id="IPR000184">
    <property type="entry name" value="Bac_surfAg_D15"/>
</dbReference>
<dbReference type="EMBL" id="QFFF01000001">
    <property type="protein sequence ID" value="PWG03857.1"/>
    <property type="molecule type" value="Genomic_DNA"/>
</dbReference>
<evidence type="ECO:0000256" key="1">
    <source>
        <dbReference type="ARBA" id="ARBA00004370"/>
    </source>
</evidence>
<evidence type="ECO:0000313" key="7">
    <source>
        <dbReference type="Proteomes" id="UP000245916"/>
    </source>
</evidence>
<evidence type="ECO:0000256" key="3">
    <source>
        <dbReference type="ARBA" id="ARBA00023136"/>
    </source>
</evidence>
<dbReference type="OrthoDB" id="9769707at2"/>
<dbReference type="Gene3D" id="2.40.160.50">
    <property type="entry name" value="membrane protein fhac: a member of the omp85/tpsb transporter family"/>
    <property type="match status" value="1"/>
</dbReference>
<comment type="caution">
    <text evidence="6">The sequence shown here is derived from an EMBL/GenBank/DDBJ whole genome shotgun (WGS) entry which is preliminary data.</text>
</comment>
<reference evidence="6 7" key="1">
    <citation type="submission" date="2018-05" db="EMBL/GenBank/DDBJ databases">
        <title>Genome of Sphingosinicella humi QZX222.</title>
        <authorList>
            <person name="Qiao Z."/>
            <person name="Wang G."/>
        </authorList>
    </citation>
    <scope>NUCLEOTIDE SEQUENCE [LARGE SCALE GENOMIC DNA]</scope>
    <source>
        <strain evidence="6 7">QZX222</strain>
    </source>
</reference>
<comment type="subcellular location">
    <subcellularLocation>
        <location evidence="1">Membrane</location>
    </subcellularLocation>
</comment>
<organism evidence="6 7">
    <name type="scientific">Allosphingosinicella humi</name>
    <dbReference type="NCBI Taxonomy" id="2068657"/>
    <lineage>
        <taxon>Bacteria</taxon>
        <taxon>Pseudomonadati</taxon>
        <taxon>Pseudomonadota</taxon>
        <taxon>Alphaproteobacteria</taxon>
        <taxon>Sphingomonadales</taxon>
        <taxon>Sphingomonadaceae</taxon>
        <taxon>Allosphingosinicella</taxon>
    </lineage>
</organism>
<dbReference type="RefSeq" id="WP_109272030.1">
    <property type="nucleotide sequence ID" value="NZ_QFFF01000001.1"/>
</dbReference>
<name>A0A2U2J6B2_9SPHN</name>
<protein>
    <recommendedName>
        <fullName evidence="5">Bacterial surface antigen (D15) domain-containing protein</fullName>
    </recommendedName>
</protein>
<evidence type="ECO:0000313" key="6">
    <source>
        <dbReference type="EMBL" id="PWG03857.1"/>
    </source>
</evidence>
<dbReference type="PANTHER" id="PTHR12815:SF42">
    <property type="entry name" value="BACTERIAL SURFACE ANTIGEN (D15) DOMAIN-CONTAINING PROTEIN"/>
    <property type="match status" value="1"/>
</dbReference>
<dbReference type="InterPro" id="IPR039910">
    <property type="entry name" value="D15-like"/>
</dbReference>
<keyword evidence="7" id="KW-1185">Reference proteome</keyword>
<accession>A0A2U2J6B2</accession>
<dbReference type="Pfam" id="PF01103">
    <property type="entry name" value="Omp85"/>
    <property type="match status" value="1"/>
</dbReference>
<gene>
    <name evidence="6" type="ORF">DF286_05375</name>
</gene>
<keyword evidence="2" id="KW-1134">Transmembrane beta strand</keyword>